<feature type="domain" description="Protein kinase" evidence="10">
    <location>
        <begin position="20"/>
        <end position="129"/>
    </location>
</feature>
<sequence length="129" mass="15435">MESAKNNNNDKKSRLTLKDYEIGKPLGRGKFGRVYLARTRKEHFIVALKTLFKEQLKKDNMAHQLRREIEIQMRLQHPNILRLYDYFWDEQRVFLVLEYAPRGELYEKLKRAGRFDDQRAATVSDDSLC</sequence>
<evidence type="ECO:0000259" key="10">
    <source>
        <dbReference type="PROSITE" id="PS50011"/>
    </source>
</evidence>
<evidence type="ECO:0000313" key="12">
    <source>
        <dbReference type="Proteomes" id="UP000194236"/>
    </source>
</evidence>
<dbReference type="InterPro" id="IPR011009">
    <property type="entry name" value="Kinase-like_dom_sf"/>
</dbReference>
<dbReference type="PANTHER" id="PTHR24350">
    <property type="entry name" value="SERINE/THREONINE-PROTEIN KINASE IAL-RELATED"/>
    <property type="match status" value="1"/>
</dbReference>
<name>A0A1Y3B1F1_EURMA</name>
<comment type="caution">
    <text evidence="11">The sequence shown here is derived from an EMBL/GenBank/DDBJ whole genome shotgun (WGS) entry which is preliminary data.</text>
</comment>
<evidence type="ECO:0000256" key="4">
    <source>
        <dbReference type="ARBA" id="ARBA00022777"/>
    </source>
</evidence>
<organism evidence="11 12">
    <name type="scientific">Euroglyphus maynei</name>
    <name type="common">Mayne's house dust mite</name>
    <dbReference type="NCBI Taxonomy" id="6958"/>
    <lineage>
        <taxon>Eukaryota</taxon>
        <taxon>Metazoa</taxon>
        <taxon>Ecdysozoa</taxon>
        <taxon>Arthropoda</taxon>
        <taxon>Chelicerata</taxon>
        <taxon>Arachnida</taxon>
        <taxon>Acari</taxon>
        <taxon>Acariformes</taxon>
        <taxon>Sarcoptiformes</taxon>
        <taxon>Astigmata</taxon>
        <taxon>Psoroptidia</taxon>
        <taxon>Analgoidea</taxon>
        <taxon>Pyroglyphidae</taxon>
        <taxon>Pyroglyphinae</taxon>
        <taxon>Euroglyphus</taxon>
    </lineage>
</organism>
<dbReference type="FunFam" id="3.30.200.20:FF:000042">
    <property type="entry name" value="Aurora kinase A"/>
    <property type="match status" value="1"/>
</dbReference>
<keyword evidence="1" id="KW-0723">Serine/threonine-protein kinase</keyword>
<dbReference type="GO" id="GO:0004674">
    <property type="term" value="F:protein serine/threonine kinase activity"/>
    <property type="evidence" value="ECO:0007669"/>
    <property type="project" value="UniProtKB-KW"/>
</dbReference>
<evidence type="ECO:0000256" key="9">
    <source>
        <dbReference type="PROSITE-ProRule" id="PRU10141"/>
    </source>
</evidence>
<dbReference type="PROSITE" id="PS00107">
    <property type="entry name" value="PROTEIN_KINASE_ATP"/>
    <property type="match status" value="1"/>
</dbReference>
<dbReference type="OrthoDB" id="377346at2759"/>
<evidence type="ECO:0000313" key="11">
    <source>
        <dbReference type="EMBL" id="OTF74630.1"/>
    </source>
</evidence>
<evidence type="ECO:0000256" key="5">
    <source>
        <dbReference type="ARBA" id="ARBA00022840"/>
    </source>
</evidence>
<reference evidence="11 12" key="1">
    <citation type="submission" date="2017-03" db="EMBL/GenBank/DDBJ databases">
        <title>Genome Survey of Euroglyphus maynei.</title>
        <authorList>
            <person name="Arlian L.G."/>
            <person name="Morgan M.S."/>
            <person name="Rider S.D."/>
        </authorList>
    </citation>
    <scope>NUCLEOTIDE SEQUENCE [LARGE SCALE GENOMIC DNA]</scope>
    <source>
        <strain evidence="11">Arlian Lab</strain>
        <tissue evidence="11">Whole body</tissue>
    </source>
</reference>
<evidence type="ECO:0000256" key="2">
    <source>
        <dbReference type="ARBA" id="ARBA00022679"/>
    </source>
</evidence>
<dbReference type="InterPro" id="IPR000719">
    <property type="entry name" value="Prot_kinase_dom"/>
</dbReference>
<dbReference type="AlphaFoldDB" id="A0A1Y3B1F1"/>
<comment type="catalytic activity">
    <reaction evidence="7">
        <text>L-seryl-[protein] + ATP = O-phospho-L-seryl-[protein] + ADP + H(+)</text>
        <dbReference type="Rhea" id="RHEA:17989"/>
        <dbReference type="Rhea" id="RHEA-COMP:9863"/>
        <dbReference type="Rhea" id="RHEA-COMP:11604"/>
        <dbReference type="ChEBI" id="CHEBI:15378"/>
        <dbReference type="ChEBI" id="CHEBI:29999"/>
        <dbReference type="ChEBI" id="CHEBI:30616"/>
        <dbReference type="ChEBI" id="CHEBI:83421"/>
        <dbReference type="ChEBI" id="CHEBI:456216"/>
        <dbReference type="EC" id="2.7.11.1"/>
    </reaction>
</comment>
<dbReference type="Pfam" id="PF00069">
    <property type="entry name" value="Pkinase"/>
    <property type="match status" value="1"/>
</dbReference>
<evidence type="ECO:0000256" key="6">
    <source>
        <dbReference type="ARBA" id="ARBA00047899"/>
    </source>
</evidence>
<keyword evidence="2" id="KW-0808">Transferase</keyword>
<comment type="catalytic activity">
    <reaction evidence="6">
        <text>L-threonyl-[protein] + ATP = O-phospho-L-threonyl-[protein] + ADP + H(+)</text>
        <dbReference type="Rhea" id="RHEA:46608"/>
        <dbReference type="Rhea" id="RHEA-COMP:11060"/>
        <dbReference type="Rhea" id="RHEA-COMP:11605"/>
        <dbReference type="ChEBI" id="CHEBI:15378"/>
        <dbReference type="ChEBI" id="CHEBI:30013"/>
        <dbReference type="ChEBI" id="CHEBI:30616"/>
        <dbReference type="ChEBI" id="CHEBI:61977"/>
        <dbReference type="ChEBI" id="CHEBI:456216"/>
        <dbReference type="EC" id="2.7.11.1"/>
    </reaction>
</comment>
<keyword evidence="12" id="KW-1185">Reference proteome</keyword>
<dbReference type="GO" id="GO:0005524">
    <property type="term" value="F:ATP binding"/>
    <property type="evidence" value="ECO:0007669"/>
    <property type="project" value="UniProtKB-UniRule"/>
</dbReference>
<dbReference type="InterPro" id="IPR030616">
    <property type="entry name" value="Aur-like"/>
</dbReference>
<keyword evidence="4" id="KW-0418">Kinase</keyword>
<dbReference type="SMART" id="SM00220">
    <property type="entry name" value="S_TKc"/>
    <property type="match status" value="1"/>
</dbReference>
<dbReference type="PROSITE" id="PS50011">
    <property type="entry name" value="PROTEIN_KINASE_DOM"/>
    <property type="match status" value="1"/>
</dbReference>
<dbReference type="InterPro" id="IPR017441">
    <property type="entry name" value="Protein_kinase_ATP_BS"/>
</dbReference>
<gene>
    <name evidence="11" type="ORF">BLA29_009185</name>
</gene>
<dbReference type="Gene3D" id="3.30.200.20">
    <property type="entry name" value="Phosphorylase Kinase, domain 1"/>
    <property type="match status" value="1"/>
</dbReference>
<proteinExistence type="predicted"/>
<keyword evidence="3 8" id="KW-0547">Nucleotide-binding</keyword>
<evidence type="ECO:0000256" key="8">
    <source>
        <dbReference type="PIRSR" id="PIRSR630616-2"/>
    </source>
</evidence>
<feature type="binding site" evidence="8">
    <location>
        <position position="30"/>
    </location>
    <ligand>
        <name>ATP</name>
        <dbReference type="ChEBI" id="CHEBI:30616"/>
    </ligand>
</feature>
<feature type="binding site" evidence="8">
    <location>
        <begin position="98"/>
        <end position="100"/>
    </location>
    <ligand>
        <name>ATP</name>
        <dbReference type="ChEBI" id="CHEBI:30616"/>
    </ligand>
</feature>
<keyword evidence="5 8" id="KW-0067">ATP-binding</keyword>
<protein>
    <recommendedName>
        <fullName evidence="10">Protein kinase domain-containing protein</fullName>
    </recommendedName>
</protein>
<evidence type="ECO:0000256" key="7">
    <source>
        <dbReference type="ARBA" id="ARBA00048679"/>
    </source>
</evidence>
<accession>A0A1Y3B1F1</accession>
<evidence type="ECO:0000256" key="3">
    <source>
        <dbReference type="ARBA" id="ARBA00022741"/>
    </source>
</evidence>
<evidence type="ECO:0000256" key="1">
    <source>
        <dbReference type="ARBA" id="ARBA00022527"/>
    </source>
</evidence>
<dbReference type="EMBL" id="MUJZ01046133">
    <property type="protein sequence ID" value="OTF74630.1"/>
    <property type="molecule type" value="Genomic_DNA"/>
</dbReference>
<feature type="binding site" evidence="8 9">
    <location>
        <position position="49"/>
    </location>
    <ligand>
        <name>ATP</name>
        <dbReference type="ChEBI" id="CHEBI:30616"/>
    </ligand>
</feature>
<dbReference type="Proteomes" id="UP000194236">
    <property type="component" value="Unassembled WGS sequence"/>
</dbReference>
<dbReference type="SUPFAM" id="SSF56112">
    <property type="entry name" value="Protein kinase-like (PK-like)"/>
    <property type="match status" value="1"/>
</dbReference>